<dbReference type="RefSeq" id="WP_261342264.1">
    <property type="nucleotide sequence ID" value="NZ_CP036349.1"/>
</dbReference>
<reference evidence="1 2" key="1">
    <citation type="submission" date="2019-02" db="EMBL/GenBank/DDBJ databases">
        <title>Deep-cultivation of Planctomycetes and their phenomic and genomic characterization uncovers novel biology.</title>
        <authorList>
            <person name="Wiegand S."/>
            <person name="Jogler M."/>
            <person name="Boedeker C."/>
            <person name="Pinto D."/>
            <person name="Vollmers J."/>
            <person name="Rivas-Marin E."/>
            <person name="Kohn T."/>
            <person name="Peeters S.H."/>
            <person name="Heuer A."/>
            <person name="Rast P."/>
            <person name="Oberbeckmann S."/>
            <person name="Bunk B."/>
            <person name="Jeske O."/>
            <person name="Meyerdierks A."/>
            <person name="Storesund J.E."/>
            <person name="Kallscheuer N."/>
            <person name="Luecker S."/>
            <person name="Lage O.M."/>
            <person name="Pohl T."/>
            <person name="Merkel B.J."/>
            <person name="Hornburger P."/>
            <person name="Mueller R.-W."/>
            <person name="Bruemmer F."/>
            <person name="Labrenz M."/>
            <person name="Spormann A.M."/>
            <person name="Op den Camp H."/>
            <person name="Overmann J."/>
            <person name="Amann R."/>
            <person name="Jetten M.S.M."/>
            <person name="Mascher T."/>
            <person name="Medema M.H."/>
            <person name="Devos D.P."/>
            <person name="Kaster A.-K."/>
            <person name="Ovreas L."/>
            <person name="Rohde M."/>
            <person name="Galperin M.Y."/>
            <person name="Jogler C."/>
        </authorList>
    </citation>
    <scope>NUCLEOTIDE SEQUENCE [LARGE SCALE GENOMIC DNA]</scope>
    <source>
        <strain evidence="1 2">Spa11</strain>
    </source>
</reference>
<proteinExistence type="predicted"/>
<organism evidence="1 2">
    <name type="scientific">Botrimarina mediterranea</name>
    <dbReference type="NCBI Taxonomy" id="2528022"/>
    <lineage>
        <taxon>Bacteria</taxon>
        <taxon>Pseudomonadati</taxon>
        <taxon>Planctomycetota</taxon>
        <taxon>Planctomycetia</taxon>
        <taxon>Pirellulales</taxon>
        <taxon>Lacipirellulaceae</taxon>
        <taxon>Botrimarina</taxon>
    </lineage>
</organism>
<keyword evidence="2" id="KW-1185">Reference proteome</keyword>
<gene>
    <name evidence="1" type="ORF">Spa11_27210</name>
</gene>
<evidence type="ECO:0000313" key="1">
    <source>
        <dbReference type="EMBL" id="QDV74517.1"/>
    </source>
</evidence>
<dbReference type="KEGG" id="bmei:Spa11_27210"/>
<dbReference type="Proteomes" id="UP000316426">
    <property type="component" value="Chromosome"/>
</dbReference>
<dbReference type="EMBL" id="CP036349">
    <property type="protein sequence ID" value="QDV74517.1"/>
    <property type="molecule type" value="Genomic_DNA"/>
</dbReference>
<evidence type="ECO:0000313" key="2">
    <source>
        <dbReference type="Proteomes" id="UP000316426"/>
    </source>
</evidence>
<sequence>MTDNNSPVTELRDGALRLHDTRPDWIAWAEDLMGTSPDDVV</sequence>
<name>A0A518K9P2_9BACT</name>
<accession>A0A518K9P2</accession>
<dbReference type="AlphaFoldDB" id="A0A518K9P2"/>
<protein>
    <submittedName>
        <fullName evidence="1">Uncharacterized protein</fullName>
    </submittedName>
</protein>